<dbReference type="EMBL" id="CP059732">
    <property type="protein sequence ID" value="QMW02753.1"/>
    <property type="molecule type" value="Genomic_DNA"/>
</dbReference>
<keyword evidence="1" id="KW-0597">Phosphoprotein</keyword>
<dbReference type="KEGG" id="sfol:H3H32_33465"/>
<evidence type="ECO:0000256" key="1">
    <source>
        <dbReference type="ARBA" id="ARBA00022553"/>
    </source>
</evidence>
<dbReference type="PANTHER" id="PTHR34139:SF1">
    <property type="entry name" value="RNASE MJ1380-RELATED"/>
    <property type="match status" value="1"/>
</dbReference>
<keyword evidence="2" id="KW-1277">Toxin-antitoxin system</keyword>
<dbReference type="Pfam" id="PF01934">
    <property type="entry name" value="HepT-like"/>
    <property type="match status" value="1"/>
</dbReference>
<evidence type="ECO:0000256" key="5">
    <source>
        <dbReference type="ARBA" id="ARBA00022801"/>
    </source>
</evidence>
<evidence type="ECO:0000313" key="8">
    <source>
        <dbReference type="Proteomes" id="UP000515369"/>
    </source>
</evidence>
<keyword evidence="4" id="KW-0547">Nucleotide-binding</keyword>
<dbReference type="GO" id="GO:0000166">
    <property type="term" value="F:nucleotide binding"/>
    <property type="evidence" value="ECO:0007669"/>
    <property type="project" value="UniProtKB-KW"/>
</dbReference>
<dbReference type="GO" id="GO:0016787">
    <property type="term" value="F:hydrolase activity"/>
    <property type="evidence" value="ECO:0007669"/>
    <property type="project" value="UniProtKB-KW"/>
</dbReference>
<dbReference type="Proteomes" id="UP000515369">
    <property type="component" value="Chromosome"/>
</dbReference>
<protein>
    <submittedName>
        <fullName evidence="7">DUF86 domain-containing protein</fullName>
    </submittedName>
</protein>
<name>A0A7G5GV61_9BACT</name>
<evidence type="ECO:0000256" key="4">
    <source>
        <dbReference type="ARBA" id="ARBA00022741"/>
    </source>
</evidence>
<accession>A0A7G5GV61</accession>
<gene>
    <name evidence="7" type="ORF">H3H32_33465</name>
</gene>
<reference evidence="7 8" key="1">
    <citation type="submission" date="2020-07" db="EMBL/GenBank/DDBJ databases">
        <title>Spirosoma foliorum sp. nov., isolated from the leaves on the Nejang mountain Korea, Republic of.</title>
        <authorList>
            <person name="Ho H."/>
            <person name="Lee Y.-J."/>
            <person name="Nurcahyanto D.-A."/>
            <person name="Kim S.-G."/>
        </authorList>
    </citation>
    <scope>NUCLEOTIDE SEQUENCE [LARGE SCALE GENOMIC DNA]</scope>
    <source>
        <strain evidence="7 8">PL0136</strain>
    </source>
</reference>
<evidence type="ECO:0000313" key="7">
    <source>
        <dbReference type="EMBL" id="QMW02753.1"/>
    </source>
</evidence>
<organism evidence="7 8">
    <name type="scientific">Spirosoma foliorum</name>
    <dbReference type="NCBI Taxonomy" id="2710596"/>
    <lineage>
        <taxon>Bacteria</taxon>
        <taxon>Pseudomonadati</taxon>
        <taxon>Bacteroidota</taxon>
        <taxon>Cytophagia</taxon>
        <taxon>Cytophagales</taxon>
        <taxon>Cytophagaceae</taxon>
        <taxon>Spirosoma</taxon>
    </lineage>
</organism>
<evidence type="ECO:0000256" key="3">
    <source>
        <dbReference type="ARBA" id="ARBA00022722"/>
    </source>
</evidence>
<dbReference type="RefSeq" id="WP_182460049.1">
    <property type="nucleotide sequence ID" value="NZ_CP059732.1"/>
</dbReference>
<dbReference type="InterPro" id="IPR008201">
    <property type="entry name" value="HepT-like"/>
</dbReference>
<proteinExistence type="inferred from homology"/>
<sequence length="144" mass="16716">MYSGRNLVHICTILECIEKIFIYIDGFSDATALAWANDQLNFNAAWGLLLVIGEESKKIESSLKNEYLQIPWQQLAGMRNYLAHDYRGVDKELVYQTSRVSLVELKMILTDMIDRVDYEEGALIEALESPYYTHIQYLRDKLND</sequence>
<dbReference type="AlphaFoldDB" id="A0A7G5GV61"/>
<keyword evidence="8" id="KW-1185">Reference proteome</keyword>
<comment type="similarity">
    <text evidence="6">Belongs to the HepT RNase toxin family.</text>
</comment>
<evidence type="ECO:0000256" key="2">
    <source>
        <dbReference type="ARBA" id="ARBA00022649"/>
    </source>
</evidence>
<dbReference type="PANTHER" id="PTHR34139">
    <property type="entry name" value="UPF0331 PROTEIN MJ0127"/>
    <property type="match status" value="1"/>
</dbReference>
<keyword evidence="5" id="KW-0378">Hydrolase</keyword>
<keyword evidence="3" id="KW-0540">Nuclease</keyword>
<evidence type="ECO:0000256" key="6">
    <source>
        <dbReference type="ARBA" id="ARBA00024207"/>
    </source>
</evidence>
<dbReference type="Gene3D" id="1.20.120.580">
    <property type="entry name" value="bsu32300-like"/>
    <property type="match status" value="1"/>
</dbReference>
<dbReference type="InterPro" id="IPR037038">
    <property type="entry name" value="HepT-like_sf"/>
</dbReference>
<dbReference type="GO" id="GO:0004540">
    <property type="term" value="F:RNA nuclease activity"/>
    <property type="evidence" value="ECO:0007669"/>
    <property type="project" value="InterPro"/>
</dbReference>
<dbReference type="GO" id="GO:0110001">
    <property type="term" value="C:toxin-antitoxin complex"/>
    <property type="evidence" value="ECO:0007669"/>
    <property type="project" value="InterPro"/>
</dbReference>
<dbReference type="InterPro" id="IPR051813">
    <property type="entry name" value="HepT_RNase_toxin"/>
</dbReference>